<keyword evidence="3" id="KW-1185">Reference proteome</keyword>
<keyword evidence="1" id="KW-0808">Transferase</keyword>
<dbReference type="Proteomes" id="UP001379533">
    <property type="component" value="Chromosome"/>
</dbReference>
<evidence type="ECO:0000256" key="1">
    <source>
        <dbReference type="ARBA" id="ARBA00022679"/>
    </source>
</evidence>
<gene>
    <name evidence="2" type="ORF">LZC95_20980</name>
</gene>
<accession>A0ABZ2KKU7</accession>
<protein>
    <submittedName>
        <fullName evidence="2">Uncharacterized protein</fullName>
    </submittedName>
</protein>
<dbReference type="PANTHER" id="PTHR11877">
    <property type="entry name" value="HYDROXYMETHYLGLUTARYL-COA SYNTHASE"/>
    <property type="match status" value="1"/>
</dbReference>
<dbReference type="InterPro" id="IPR011141">
    <property type="entry name" value="Polyketide_synthase_type-III"/>
</dbReference>
<evidence type="ECO:0000313" key="3">
    <source>
        <dbReference type="Proteomes" id="UP001379533"/>
    </source>
</evidence>
<dbReference type="RefSeq" id="WP_394849918.1">
    <property type="nucleotide sequence ID" value="NZ_CP089982.1"/>
</dbReference>
<reference evidence="2 3" key="1">
    <citation type="submission" date="2021-12" db="EMBL/GenBank/DDBJ databases">
        <title>Discovery of the Pendulisporaceae a myxobacterial family with distinct sporulation behavior and unique specialized metabolism.</title>
        <authorList>
            <person name="Garcia R."/>
            <person name="Popoff A."/>
            <person name="Bader C.D."/>
            <person name="Loehr J."/>
            <person name="Walesch S."/>
            <person name="Walt C."/>
            <person name="Boldt J."/>
            <person name="Bunk B."/>
            <person name="Haeckl F.J.F.P.J."/>
            <person name="Gunesch A.P."/>
            <person name="Birkelbach J."/>
            <person name="Nuebel U."/>
            <person name="Pietschmann T."/>
            <person name="Bach T."/>
            <person name="Mueller R."/>
        </authorList>
    </citation>
    <scope>NUCLEOTIDE SEQUENCE [LARGE SCALE GENOMIC DNA]</scope>
    <source>
        <strain evidence="2 3">MSr12523</strain>
    </source>
</reference>
<dbReference type="Gene3D" id="3.40.47.10">
    <property type="match status" value="2"/>
</dbReference>
<dbReference type="PANTHER" id="PTHR11877:SF46">
    <property type="entry name" value="TYPE III POLYKETIDE SYNTHASE A"/>
    <property type="match status" value="1"/>
</dbReference>
<evidence type="ECO:0000313" key="2">
    <source>
        <dbReference type="EMBL" id="WXA99283.1"/>
    </source>
</evidence>
<name>A0ABZ2KKU7_9BACT</name>
<sequence>MRVIGETADILRRHFEIAPEELEGRTDWATVLSEASHRMALRALGGVPDLMNLDALVVVSSSFFGYPGLARRLQVALRLPEECTCLDIGNAGCVGATQGWYVADALLQRGHRRVCVVASDAVGAMACSPIESPSPSVEEIVARCLGSDGAAAVVLHATDTREKSLFAYRACKLRTRLWGTETLDWNVLRATQNSLDFRIAKEIRDRVVPEASAILKGDPGTVFLHPGGRALLDHLQDAGIVGTELARTDLEDGNFGSSAVLRVLARGLERGVPLESTVFLVTFGPGKATSVLELQGVG</sequence>
<dbReference type="EMBL" id="CP089982">
    <property type="protein sequence ID" value="WXA99283.1"/>
    <property type="molecule type" value="Genomic_DNA"/>
</dbReference>
<dbReference type="SUPFAM" id="SSF53901">
    <property type="entry name" value="Thiolase-like"/>
    <property type="match status" value="2"/>
</dbReference>
<dbReference type="InterPro" id="IPR016039">
    <property type="entry name" value="Thiolase-like"/>
</dbReference>
<organism evidence="2 3">
    <name type="scientific">Pendulispora brunnea</name>
    <dbReference type="NCBI Taxonomy" id="2905690"/>
    <lineage>
        <taxon>Bacteria</taxon>
        <taxon>Pseudomonadati</taxon>
        <taxon>Myxococcota</taxon>
        <taxon>Myxococcia</taxon>
        <taxon>Myxococcales</taxon>
        <taxon>Sorangiineae</taxon>
        <taxon>Pendulisporaceae</taxon>
        <taxon>Pendulispora</taxon>
    </lineage>
</organism>
<proteinExistence type="predicted"/>